<dbReference type="Proteomes" id="UP000775872">
    <property type="component" value="Unassembled WGS sequence"/>
</dbReference>
<dbReference type="AlphaFoldDB" id="A0A9N9ZC65"/>
<dbReference type="OrthoDB" id="10399531at2759"/>
<gene>
    <name evidence="1" type="ORF">CSOL1703_00004790</name>
</gene>
<evidence type="ECO:0000313" key="1">
    <source>
        <dbReference type="EMBL" id="CAH0052923.1"/>
    </source>
</evidence>
<comment type="caution">
    <text evidence="1">The sequence shown here is derived from an EMBL/GenBank/DDBJ whole genome shotgun (WGS) entry which is preliminary data.</text>
</comment>
<reference evidence="1" key="1">
    <citation type="submission" date="2021-10" db="EMBL/GenBank/DDBJ databases">
        <authorList>
            <person name="Piombo E."/>
        </authorList>
    </citation>
    <scope>NUCLEOTIDE SEQUENCE</scope>
</reference>
<sequence length="117" mass="12540">MANVAARLQAGRCIIDFKTKAPSLTFIGPASVVPVAVPFPLAGRRSEDLQGPQISTPHGPDPFSLHHSIAVPCYLCVQPNPATTTQFRLIFVLVATRHLAPFTFAHPSACKSLRGKP</sequence>
<protein>
    <submittedName>
        <fullName evidence="1">Uncharacterized protein</fullName>
    </submittedName>
</protein>
<organism evidence="1 2">
    <name type="scientific">Clonostachys solani</name>
    <dbReference type="NCBI Taxonomy" id="160281"/>
    <lineage>
        <taxon>Eukaryota</taxon>
        <taxon>Fungi</taxon>
        <taxon>Dikarya</taxon>
        <taxon>Ascomycota</taxon>
        <taxon>Pezizomycotina</taxon>
        <taxon>Sordariomycetes</taxon>
        <taxon>Hypocreomycetidae</taxon>
        <taxon>Hypocreales</taxon>
        <taxon>Bionectriaceae</taxon>
        <taxon>Clonostachys</taxon>
    </lineage>
</organism>
<proteinExistence type="predicted"/>
<dbReference type="EMBL" id="CABFOC020000045">
    <property type="protein sequence ID" value="CAH0052923.1"/>
    <property type="molecule type" value="Genomic_DNA"/>
</dbReference>
<keyword evidence="2" id="KW-1185">Reference proteome</keyword>
<name>A0A9N9ZC65_9HYPO</name>
<evidence type="ECO:0000313" key="2">
    <source>
        <dbReference type="Proteomes" id="UP000775872"/>
    </source>
</evidence>
<accession>A0A9N9ZC65</accession>